<dbReference type="Proteomes" id="UP001150941">
    <property type="component" value="Unassembled WGS sequence"/>
</dbReference>
<dbReference type="PANTHER" id="PTHR13260">
    <property type="entry name" value="ANAPHASE PROMOTING COMPLEX SUBUNIT 4 APC4"/>
    <property type="match status" value="1"/>
</dbReference>
<dbReference type="GO" id="GO:0031145">
    <property type="term" value="P:anaphase-promoting complex-dependent catabolic process"/>
    <property type="evidence" value="ECO:0007669"/>
    <property type="project" value="InterPro"/>
</dbReference>
<dbReference type="GeneID" id="83204139"/>
<dbReference type="AlphaFoldDB" id="A0A9W9NUI4"/>
<dbReference type="GO" id="GO:0034399">
    <property type="term" value="C:nuclear periphery"/>
    <property type="evidence" value="ECO:0007669"/>
    <property type="project" value="TreeGrafter"/>
</dbReference>
<dbReference type="RefSeq" id="XP_058329726.1">
    <property type="nucleotide sequence ID" value="XM_058476836.1"/>
</dbReference>
<dbReference type="EMBL" id="JAPQKS010000005">
    <property type="protein sequence ID" value="KAJ5226315.1"/>
    <property type="molecule type" value="Genomic_DNA"/>
</dbReference>
<gene>
    <name evidence="8" type="ORF">N7468_007540</name>
</gene>
<proteinExistence type="predicted"/>
<keyword evidence="9" id="KW-1185">Reference proteome</keyword>
<dbReference type="InterPro" id="IPR036322">
    <property type="entry name" value="WD40_repeat_dom_sf"/>
</dbReference>
<evidence type="ECO:0000256" key="1">
    <source>
        <dbReference type="ARBA" id="ARBA00016067"/>
    </source>
</evidence>
<evidence type="ECO:0000256" key="2">
    <source>
        <dbReference type="ARBA" id="ARBA00022618"/>
    </source>
</evidence>
<protein>
    <recommendedName>
        <fullName evidence="1">Anaphase-promoting complex subunit 4</fullName>
    </recommendedName>
</protein>
<dbReference type="InterPro" id="IPR024789">
    <property type="entry name" value="APC4"/>
</dbReference>
<keyword evidence="3" id="KW-0498">Mitosis</keyword>
<organism evidence="8 9">
    <name type="scientific">Penicillium chermesinum</name>
    <dbReference type="NCBI Taxonomy" id="63820"/>
    <lineage>
        <taxon>Eukaryota</taxon>
        <taxon>Fungi</taxon>
        <taxon>Dikarya</taxon>
        <taxon>Ascomycota</taxon>
        <taxon>Pezizomycotina</taxon>
        <taxon>Eurotiomycetes</taxon>
        <taxon>Eurotiomycetidae</taxon>
        <taxon>Eurotiales</taxon>
        <taxon>Aspergillaceae</taxon>
        <taxon>Penicillium</taxon>
    </lineage>
</organism>
<feature type="domain" description="Anaphase-promoting complex subunit 4 long" evidence="7">
    <location>
        <begin position="282"/>
        <end position="482"/>
    </location>
</feature>
<sequence>MEEGPHLTPVGEKSLPAKCKLGTLAYCPTMDLIALATEDEELHVFRLNGQKVFGGSFGGDPYLGEDEEDGEVRAVAWKGNGRLLAVACGDGSLRIISAYTGKTVHHYPIHRDQSEDADEEQTAPKVTCLGWGLNFTDSKAMYKHLVDSTGQVSLEDLLAASLQPSKAAAMLKADLPRELALLDIESSLPKLSTLPATGAEDDLFSSRASIDAIFHSSAKDTSDSVDVLFVGFDDGSVHLRIFDCFEIGSFSIRDDTAGARSTHAMLASSGTRPESPDAPIDLVTLDLRFITKSGRYLSLLASKTTQLQNLLRYIGSVQRQIELEWKNAQELPARFLRGISEDLQEKCQCDFVTAVYHFVVTGHCFEPMKEFLVDIVGDRGHKRWDKAVCGGYENIRRLTHECLLPALERSQVLLGRLVGLSKFSKLGGILGLDTPKLNAIIETLDCLHILAHNILIHTNEELRQFMAFSRWLHHEIMILNSEPFSQTSEELLEKRDIFDVPLTVKYITGALRKSVLRSYIRQLPMLGVPQMPTPATDKWVPDGHDRSFYDTFKSLLEQQRHVLDEGGDVTTIDAPKLNDLTKRLGLQFDKVFAEIALTQRRGILHHSPLTLHADCERNIIDLNICYDSEGGEEGHPCSIYIASRSKTSKSLIYVYRTVLDTINGVSSTRSTSMAALDLQEGEVRQLQFFDHGLMVLWAAPKSPARLLDIPFQPILAPKQPNVAPAPAVLDFTTIDSPRPSSQPSIQPTCLSAEALSKHGMVRHEFAVSGSKSRPVRLNFYGRKGRKAVCVLYGDAMRYEVLDLDAATSSEDDEDEAEG</sequence>
<evidence type="ECO:0000256" key="5">
    <source>
        <dbReference type="ARBA" id="ARBA00023306"/>
    </source>
</evidence>
<dbReference type="InterPro" id="IPR015943">
    <property type="entry name" value="WD40/YVTN_repeat-like_dom_sf"/>
</dbReference>
<evidence type="ECO:0000313" key="9">
    <source>
        <dbReference type="Proteomes" id="UP001150941"/>
    </source>
</evidence>
<keyword evidence="4" id="KW-0833">Ubl conjugation pathway</keyword>
<dbReference type="GO" id="GO:0070979">
    <property type="term" value="P:protein K11-linked ubiquitination"/>
    <property type="evidence" value="ECO:0007669"/>
    <property type="project" value="TreeGrafter"/>
</dbReference>
<evidence type="ECO:0000259" key="6">
    <source>
        <dbReference type="Pfam" id="PF12894"/>
    </source>
</evidence>
<accession>A0A9W9NUI4</accession>
<evidence type="ECO:0000313" key="8">
    <source>
        <dbReference type="EMBL" id="KAJ5226315.1"/>
    </source>
</evidence>
<dbReference type="SUPFAM" id="SSF50978">
    <property type="entry name" value="WD40 repeat-like"/>
    <property type="match status" value="1"/>
</dbReference>
<evidence type="ECO:0000256" key="3">
    <source>
        <dbReference type="ARBA" id="ARBA00022776"/>
    </source>
</evidence>
<keyword evidence="2" id="KW-0132">Cell division</keyword>
<dbReference type="Pfam" id="PF12896">
    <property type="entry name" value="ANAPC4"/>
    <property type="match status" value="1"/>
</dbReference>
<dbReference type="OrthoDB" id="2110451at2759"/>
<dbReference type="Gene3D" id="2.130.10.10">
    <property type="entry name" value="YVTN repeat-like/Quinoprotein amine dehydrogenase"/>
    <property type="match status" value="1"/>
</dbReference>
<dbReference type="PANTHER" id="PTHR13260:SF0">
    <property type="entry name" value="ANAPHASE-PROMOTING COMPLEX SUBUNIT 4"/>
    <property type="match status" value="1"/>
</dbReference>
<feature type="domain" description="Anaphase-promoting complex subunit 4-like WD40" evidence="6">
    <location>
        <begin position="24"/>
        <end position="132"/>
    </location>
</feature>
<reference evidence="8" key="2">
    <citation type="journal article" date="2023" name="IMA Fungus">
        <title>Comparative genomic study of the Penicillium genus elucidates a diverse pangenome and 15 lateral gene transfer events.</title>
        <authorList>
            <person name="Petersen C."/>
            <person name="Sorensen T."/>
            <person name="Nielsen M.R."/>
            <person name="Sondergaard T.E."/>
            <person name="Sorensen J.L."/>
            <person name="Fitzpatrick D.A."/>
            <person name="Frisvad J.C."/>
            <person name="Nielsen K.L."/>
        </authorList>
    </citation>
    <scope>NUCLEOTIDE SEQUENCE</scope>
    <source>
        <strain evidence="8">IBT 19713</strain>
    </source>
</reference>
<evidence type="ECO:0000259" key="7">
    <source>
        <dbReference type="Pfam" id="PF12896"/>
    </source>
</evidence>
<dbReference type="InterPro" id="IPR024790">
    <property type="entry name" value="APC4_long_dom"/>
</dbReference>
<dbReference type="Pfam" id="PF12894">
    <property type="entry name" value="ANAPC4_WD40"/>
    <property type="match status" value="1"/>
</dbReference>
<keyword evidence="5" id="KW-0131">Cell cycle</keyword>
<reference evidence="8" key="1">
    <citation type="submission" date="2022-11" db="EMBL/GenBank/DDBJ databases">
        <authorList>
            <person name="Petersen C."/>
        </authorList>
    </citation>
    <scope>NUCLEOTIDE SEQUENCE</scope>
    <source>
        <strain evidence="8">IBT 19713</strain>
    </source>
</reference>
<dbReference type="InterPro" id="IPR024977">
    <property type="entry name" value="Apc4-like_WD40_dom"/>
</dbReference>
<dbReference type="GO" id="GO:0051301">
    <property type="term" value="P:cell division"/>
    <property type="evidence" value="ECO:0007669"/>
    <property type="project" value="UniProtKB-KW"/>
</dbReference>
<dbReference type="GO" id="GO:0005680">
    <property type="term" value="C:anaphase-promoting complex"/>
    <property type="evidence" value="ECO:0007669"/>
    <property type="project" value="InterPro"/>
</dbReference>
<name>A0A9W9NUI4_9EURO</name>
<evidence type="ECO:0000256" key="4">
    <source>
        <dbReference type="ARBA" id="ARBA00022786"/>
    </source>
</evidence>
<comment type="caution">
    <text evidence="8">The sequence shown here is derived from an EMBL/GenBank/DDBJ whole genome shotgun (WGS) entry which is preliminary data.</text>
</comment>